<feature type="domain" description="HD" evidence="1">
    <location>
        <begin position="52"/>
        <end position="164"/>
    </location>
</feature>
<dbReference type="Pfam" id="PF01966">
    <property type="entry name" value="HD"/>
    <property type="match status" value="1"/>
</dbReference>
<dbReference type="RefSeq" id="WP_236022034.1">
    <property type="nucleotide sequence ID" value="NZ_CAJVAP010000015.1"/>
</dbReference>
<comment type="caution">
    <text evidence="2">The sequence shown here is derived from an EMBL/GenBank/DDBJ whole genome shotgun (WGS) entry which is preliminary data.</text>
</comment>
<proteinExistence type="predicted"/>
<dbReference type="EMBL" id="CAJVAP010000015">
    <property type="protein sequence ID" value="CAG7611908.1"/>
    <property type="molecule type" value="Genomic_DNA"/>
</dbReference>
<evidence type="ECO:0000313" key="2">
    <source>
        <dbReference type="EMBL" id="CAG7611908.1"/>
    </source>
</evidence>
<organism evidence="2 3">
    <name type="scientific">Leucobacter soli</name>
    <dbReference type="NCBI Taxonomy" id="2812850"/>
    <lineage>
        <taxon>Bacteria</taxon>
        <taxon>Bacillati</taxon>
        <taxon>Actinomycetota</taxon>
        <taxon>Actinomycetes</taxon>
        <taxon>Micrococcales</taxon>
        <taxon>Microbacteriaceae</taxon>
        <taxon>Leucobacter</taxon>
    </lineage>
</organism>
<name>A0A916K085_9MICO</name>
<reference evidence="2" key="1">
    <citation type="submission" date="2021-06" db="EMBL/GenBank/DDBJ databases">
        <authorList>
            <person name="Criscuolo A."/>
        </authorList>
    </citation>
    <scope>NUCLEOTIDE SEQUENCE</scope>
    <source>
        <strain evidence="2">CIP111803</strain>
    </source>
</reference>
<dbReference type="AlphaFoldDB" id="A0A916K085"/>
<accession>A0A916K085</accession>
<evidence type="ECO:0000313" key="3">
    <source>
        <dbReference type="Proteomes" id="UP000693892"/>
    </source>
</evidence>
<dbReference type="InterPro" id="IPR006674">
    <property type="entry name" value="HD_domain"/>
</dbReference>
<dbReference type="Proteomes" id="UP000693892">
    <property type="component" value="Unassembled WGS sequence"/>
</dbReference>
<evidence type="ECO:0000259" key="1">
    <source>
        <dbReference type="Pfam" id="PF01966"/>
    </source>
</evidence>
<protein>
    <recommendedName>
        <fullName evidence="1">HD domain-containing protein</fullName>
    </recommendedName>
</protein>
<gene>
    <name evidence="2" type="ORF">LEUCIP111803_01500</name>
</gene>
<sequence>MLPKLTPNENQYGAPVEAFIPAETTGVFTMPPEHRAVWERAKPFLHVRDNDAHTLYAYGLARALCAANPDADAGVVLPAILLHDTGWSQVPEALVLTAISPSGGDPELVRRHEREGVRIATEILESLGTAAEVVAEIADIISTHDSMKAAKSLNDALVKDADKLWRVSPHGIDTVMDWFGLDRAAANRLCSWRVHDHLHSDAARLMARGFSAVASIDATPERRELG</sequence>
<keyword evidence="3" id="KW-1185">Reference proteome</keyword>